<name>A0A2J6SE31_HYAVF</name>
<dbReference type="InterPro" id="IPR013097">
    <property type="entry name" value="Dabb"/>
</dbReference>
<dbReference type="STRING" id="1149755.A0A2J6SE31"/>
<dbReference type="Pfam" id="PF07876">
    <property type="entry name" value="Dabb"/>
    <property type="match status" value="1"/>
</dbReference>
<protein>
    <recommendedName>
        <fullName evidence="1">Stress-response A/B barrel domain-containing protein</fullName>
    </recommendedName>
</protein>
<dbReference type="PROSITE" id="PS51502">
    <property type="entry name" value="S_R_A_B_BARREL"/>
    <property type="match status" value="1"/>
</dbReference>
<dbReference type="SMART" id="SM00886">
    <property type="entry name" value="Dabb"/>
    <property type="match status" value="1"/>
</dbReference>
<organism evidence="2 3">
    <name type="scientific">Hyaloscypha variabilis (strain UAMH 11265 / GT02V1 / F)</name>
    <name type="common">Meliniomyces variabilis</name>
    <dbReference type="NCBI Taxonomy" id="1149755"/>
    <lineage>
        <taxon>Eukaryota</taxon>
        <taxon>Fungi</taxon>
        <taxon>Dikarya</taxon>
        <taxon>Ascomycota</taxon>
        <taxon>Pezizomycotina</taxon>
        <taxon>Leotiomycetes</taxon>
        <taxon>Helotiales</taxon>
        <taxon>Hyaloscyphaceae</taxon>
        <taxon>Hyaloscypha</taxon>
        <taxon>Hyaloscypha variabilis</taxon>
    </lineage>
</organism>
<feature type="domain" description="Stress-response A/B barrel" evidence="1">
    <location>
        <begin position="2"/>
        <end position="95"/>
    </location>
</feature>
<sequence>PTHHTVLCKFKKDAPEDLMQAFIEDARAVRFSSPDVLSLALGPPIDTTRAKGYDIGVVLVLSSIEAMKPFAESPSQLRLRARREAICEDTLAYDIEV</sequence>
<dbReference type="Gene3D" id="3.30.70.100">
    <property type="match status" value="1"/>
</dbReference>
<dbReference type="Proteomes" id="UP000235786">
    <property type="component" value="Unassembled WGS sequence"/>
</dbReference>
<evidence type="ECO:0000259" key="1">
    <source>
        <dbReference type="PROSITE" id="PS51502"/>
    </source>
</evidence>
<evidence type="ECO:0000313" key="2">
    <source>
        <dbReference type="EMBL" id="PMD49035.1"/>
    </source>
</evidence>
<dbReference type="OrthoDB" id="42919at2759"/>
<dbReference type="InterPro" id="IPR011008">
    <property type="entry name" value="Dimeric_a/b-barrel"/>
</dbReference>
<gene>
    <name evidence="2" type="ORF">L207DRAFT_413873</name>
</gene>
<dbReference type="EMBL" id="KZ613937">
    <property type="protein sequence ID" value="PMD49035.1"/>
    <property type="molecule type" value="Genomic_DNA"/>
</dbReference>
<feature type="non-terminal residue" evidence="2">
    <location>
        <position position="1"/>
    </location>
</feature>
<dbReference type="SUPFAM" id="SSF54909">
    <property type="entry name" value="Dimeric alpha+beta barrel"/>
    <property type="match status" value="1"/>
</dbReference>
<evidence type="ECO:0000313" key="3">
    <source>
        <dbReference type="Proteomes" id="UP000235786"/>
    </source>
</evidence>
<keyword evidence="3" id="KW-1185">Reference proteome</keyword>
<reference evidence="2 3" key="1">
    <citation type="submission" date="2016-04" db="EMBL/GenBank/DDBJ databases">
        <title>A degradative enzymes factory behind the ericoid mycorrhizal symbiosis.</title>
        <authorList>
            <consortium name="DOE Joint Genome Institute"/>
            <person name="Martino E."/>
            <person name="Morin E."/>
            <person name="Grelet G."/>
            <person name="Kuo A."/>
            <person name="Kohler A."/>
            <person name="Daghino S."/>
            <person name="Barry K."/>
            <person name="Choi C."/>
            <person name="Cichocki N."/>
            <person name="Clum A."/>
            <person name="Copeland A."/>
            <person name="Hainaut M."/>
            <person name="Haridas S."/>
            <person name="Labutti K."/>
            <person name="Lindquist E."/>
            <person name="Lipzen A."/>
            <person name="Khouja H.-R."/>
            <person name="Murat C."/>
            <person name="Ohm R."/>
            <person name="Olson A."/>
            <person name="Spatafora J."/>
            <person name="Veneault-Fourrey C."/>
            <person name="Henrissat B."/>
            <person name="Grigoriev I."/>
            <person name="Martin F."/>
            <person name="Perotto S."/>
        </authorList>
    </citation>
    <scope>NUCLEOTIDE SEQUENCE [LARGE SCALE GENOMIC DNA]</scope>
    <source>
        <strain evidence="2 3">F</strain>
    </source>
</reference>
<dbReference type="AlphaFoldDB" id="A0A2J6SE31"/>
<proteinExistence type="predicted"/>
<accession>A0A2J6SE31</accession>